<dbReference type="Gene3D" id="2.70.98.10">
    <property type="match status" value="1"/>
</dbReference>
<protein>
    <recommendedName>
        <fullName evidence="6">Galactose mutarotase</fullName>
        <ecNumber evidence="5">5.1.3.15</ecNumber>
    </recommendedName>
    <alternativeName>
        <fullName evidence="8">Aldose 1-epimerase</fullName>
    </alternativeName>
</protein>
<dbReference type="OrthoDB" id="1659429at2759"/>
<dbReference type="FunCoup" id="A0A1V9XR28">
    <property type="interactions" value="334"/>
</dbReference>
<comment type="similarity">
    <text evidence="4">Belongs to the glucose-6-phosphate 1-epimerase family.</text>
</comment>
<evidence type="ECO:0000313" key="13">
    <source>
        <dbReference type="Proteomes" id="UP000192247"/>
    </source>
</evidence>
<dbReference type="InterPro" id="IPR014718">
    <property type="entry name" value="GH-type_carb-bd"/>
</dbReference>
<feature type="binding site" evidence="11">
    <location>
        <position position="38"/>
    </location>
    <ligand>
        <name>substrate</name>
    </ligand>
</feature>
<evidence type="ECO:0000256" key="2">
    <source>
        <dbReference type="ARBA" id="ARBA00001712"/>
    </source>
</evidence>
<dbReference type="GO" id="GO:0047938">
    <property type="term" value="F:glucose-6-phosphate 1-epimerase activity"/>
    <property type="evidence" value="ECO:0007669"/>
    <property type="project" value="UniProtKB-EC"/>
</dbReference>
<feature type="active site" evidence="10">
    <location>
        <position position="227"/>
    </location>
</feature>
<sequence length="253" mass="28567">MFYRIPGATILSWKTGADQAEHLYVSKTAVFDNKKAIRGGVPFVFPNFGPWSLGPQHGFARISMWSLQRREAHKVVFKLTETEASKEMWPFTFEVFYTVELAPNALQMRVDVCNTDKQPWDFTLLLHTYLKVADISTTIVKGLDKVTYIDKINKGRNATQEGDVVITGATDRVYRNTGDVEVFDGTRRVVVEKHGLPDTVVWNPWVEGCASMGDLDDDAWQKMICVEAGKVAEFVTLQPGEIYIAKSTLRLLI</sequence>
<dbReference type="CDD" id="cd09020">
    <property type="entry name" value="D-hex-6-P-epi_like"/>
    <property type="match status" value="1"/>
</dbReference>
<dbReference type="SUPFAM" id="SSF74650">
    <property type="entry name" value="Galactose mutarotase-like"/>
    <property type="match status" value="1"/>
</dbReference>
<evidence type="ECO:0000256" key="9">
    <source>
        <dbReference type="ARBA" id="ARBA00045743"/>
    </source>
</evidence>
<keyword evidence="7" id="KW-0413">Isomerase</keyword>
<dbReference type="GO" id="GO:0005737">
    <property type="term" value="C:cytoplasm"/>
    <property type="evidence" value="ECO:0007669"/>
    <property type="project" value="TreeGrafter"/>
</dbReference>
<dbReference type="InterPro" id="IPR025532">
    <property type="entry name" value="G6P_1-epimerase"/>
</dbReference>
<reference evidence="12 13" key="1">
    <citation type="journal article" date="2017" name="Gigascience">
        <title>Draft genome of the honey bee ectoparasitic mite, Tropilaelaps mercedesae, is shaped by the parasitic life history.</title>
        <authorList>
            <person name="Dong X."/>
            <person name="Armstrong S.D."/>
            <person name="Xia D."/>
            <person name="Makepeace B.L."/>
            <person name="Darby A.C."/>
            <person name="Kadowaki T."/>
        </authorList>
    </citation>
    <scope>NUCLEOTIDE SEQUENCE [LARGE SCALE GENOMIC DNA]</scope>
    <source>
        <strain evidence="12">Wuxi-XJTLU</strain>
    </source>
</reference>
<evidence type="ECO:0000256" key="3">
    <source>
        <dbReference type="ARBA" id="ARBA00004947"/>
    </source>
</evidence>
<dbReference type="PIRSF" id="PIRSF016020">
    <property type="entry name" value="PHexose_mutarotase"/>
    <property type="match status" value="1"/>
</dbReference>
<dbReference type="PANTHER" id="PTHR11122:SF13">
    <property type="entry name" value="GLUCOSE-6-PHOSPHATE 1-EPIMERASE"/>
    <property type="match status" value="1"/>
</dbReference>
<comment type="catalytic activity">
    <reaction evidence="1">
        <text>alpha-D-glucose 6-phosphate = beta-D-glucose 6-phosphate</text>
        <dbReference type="Rhea" id="RHEA:16249"/>
        <dbReference type="ChEBI" id="CHEBI:58225"/>
        <dbReference type="ChEBI" id="CHEBI:58247"/>
        <dbReference type="EC" id="5.1.3.15"/>
    </reaction>
</comment>
<comment type="catalytic activity">
    <reaction evidence="2">
        <text>alpha-D-galactose = beta-D-galactose</text>
        <dbReference type="Rhea" id="RHEA:28675"/>
        <dbReference type="ChEBI" id="CHEBI:27667"/>
        <dbReference type="ChEBI" id="CHEBI:28061"/>
        <dbReference type="EC" id="5.1.3.3"/>
    </reaction>
    <physiologicalReaction direction="right-to-left" evidence="2">
        <dbReference type="Rhea" id="RHEA:28677"/>
    </physiologicalReaction>
</comment>
<evidence type="ECO:0000256" key="6">
    <source>
        <dbReference type="ARBA" id="ARBA00021023"/>
    </source>
</evidence>
<evidence type="ECO:0000256" key="7">
    <source>
        <dbReference type="ARBA" id="ARBA00023235"/>
    </source>
</evidence>
<evidence type="ECO:0000256" key="1">
    <source>
        <dbReference type="ARBA" id="ARBA00001096"/>
    </source>
</evidence>
<accession>A0A1V9XR28</accession>
<gene>
    <name evidence="12" type="ORF">BIW11_08120</name>
</gene>
<feature type="binding site" evidence="11">
    <location>
        <position position="61"/>
    </location>
    <ligand>
        <name>substrate</name>
    </ligand>
</feature>
<evidence type="ECO:0000256" key="4">
    <source>
        <dbReference type="ARBA" id="ARBA00005866"/>
    </source>
</evidence>
<organism evidence="12 13">
    <name type="scientific">Tropilaelaps mercedesae</name>
    <dbReference type="NCBI Taxonomy" id="418985"/>
    <lineage>
        <taxon>Eukaryota</taxon>
        <taxon>Metazoa</taxon>
        <taxon>Ecdysozoa</taxon>
        <taxon>Arthropoda</taxon>
        <taxon>Chelicerata</taxon>
        <taxon>Arachnida</taxon>
        <taxon>Acari</taxon>
        <taxon>Parasitiformes</taxon>
        <taxon>Mesostigmata</taxon>
        <taxon>Gamasina</taxon>
        <taxon>Dermanyssoidea</taxon>
        <taxon>Laelapidae</taxon>
        <taxon>Tropilaelaps</taxon>
    </lineage>
</organism>
<feature type="binding site" evidence="11">
    <location>
        <position position="56"/>
    </location>
    <ligand>
        <name>substrate</name>
    </ligand>
</feature>
<evidence type="ECO:0000256" key="11">
    <source>
        <dbReference type="PIRSR" id="PIRSR016020-2"/>
    </source>
</evidence>
<dbReference type="GO" id="GO:0004034">
    <property type="term" value="F:aldose 1-epimerase activity"/>
    <property type="evidence" value="ECO:0007669"/>
    <property type="project" value="UniProtKB-EC"/>
</dbReference>
<dbReference type="STRING" id="418985.A0A1V9XR28"/>
<proteinExistence type="inferred from homology"/>
<dbReference type="InterPro" id="IPR011013">
    <property type="entry name" value="Gal_mutarotase_sf_dom"/>
</dbReference>
<dbReference type="Pfam" id="PF01263">
    <property type="entry name" value="Aldose_epim"/>
    <property type="match status" value="1"/>
</dbReference>
<dbReference type="EMBL" id="MNPL01005607">
    <property type="protein sequence ID" value="OQR75911.1"/>
    <property type="molecule type" value="Genomic_DNA"/>
</dbReference>
<dbReference type="InParanoid" id="A0A1V9XR28"/>
<comment type="pathway">
    <text evidence="3">Carbohydrate metabolism; galactose metabolism.</text>
</comment>
<dbReference type="GO" id="GO:0006012">
    <property type="term" value="P:galactose metabolic process"/>
    <property type="evidence" value="ECO:0007669"/>
    <property type="project" value="UniProtKB-UniPathway"/>
</dbReference>
<dbReference type="Proteomes" id="UP000192247">
    <property type="component" value="Unassembled WGS sequence"/>
</dbReference>
<evidence type="ECO:0000256" key="5">
    <source>
        <dbReference type="ARBA" id="ARBA00012083"/>
    </source>
</evidence>
<dbReference type="AlphaFoldDB" id="A0A1V9XR28"/>
<name>A0A1V9XR28_9ACAR</name>
<dbReference type="InterPro" id="IPR008183">
    <property type="entry name" value="Aldose_1/G6P_1-epimerase"/>
</dbReference>
<feature type="active site" evidence="10">
    <location>
        <position position="127"/>
    </location>
</feature>
<dbReference type="PANTHER" id="PTHR11122">
    <property type="entry name" value="APOSPORY-ASSOCIATED PROTEIN C-RELATED"/>
    <property type="match status" value="1"/>
</dbReference>
<dbReference type="EC" id="5.1.3.15" evidence="5"/>
<evidence type="ECO:0000313" key="12">
    <source>
        <dbReference type="EMBL" id="OQR75911.1"/>
    </source>
</evidence>
<evidence type="ECO:0000256" key="8">
    <source>
        <dbReference type="ARBA" id="ARBA00032729"/>
    </source>
</evidence>
<keyword evidence="13" id="KW-1185">Reference proteome</keyword>
<evidence type="ECO:0000256" key="10">
    <source>
        <dbReference type="PIRSR" id="PIRSR016020-1"/>
    </source>
</evidence>
<dbReference type="GO" id="GO:0030246">
    <property type="term" value="F:carbohydrate binding"/>
    <property type="evidence" value="ECO:0007669"/>
    <property type="project" value="InterPro"/>
</dbReference>
<comment type="function">
    <text evidence="9">Mutarotase that catalyzes the interconversion of beta-D-galactose and alpha-D-galactose during galactose metabolism. Beta-D-galactose is metabolized in the liver into glucose 1-phosphate, the primary metabolic fuel, by the action of four enzymes that constitute the Leloir pathway: GALM, GALK1 (galactokinase), GALT (galactose-1-phosphate uridylyltransferase) and GALE (UDP-galactose-4'-epimerase). Involved in the maintenance of the equilibrium between the beta- and alpha-anomers of galactose, therefore ensuring a sufficient supply of the alpha-anomer for GALK1. Also active on D-glucose although shows a preference for galactose over glucose.</text>
</comment>
<comment type="caution">
    <text evidence="12">The sequence shown here is derived from an EMBL/GenBank/DDBJ whole genome shotgun (WGS) entry which is preliminary data.</text>
</comment>
<dbReference type="UniPathway" id="UPA00214"/>